<accession>A0A1Q3EVV6</accession>
<feature type="compositionally biased region" description="Polar residues" evidence="1">
    <location>
        <begin position="320"/>
        <end position="329"/>
    </location>
</feature>
<reference evidence="2" key="1">
    <citation type="submission" date="2017-01" db="EMBL/GenBank/DDBJ databases">
        <title>A deep insight into the sialotranscriptome of adult male and female Cluex tarsalis mosquitoes.</title>
        <authorList>
            <person name="Ribeiro J.M."/>
            <person name="Moreira F."/>
            <person name="Bernard K.A."/>
            <person name="Calvo E."/>
        </authorList>
    </citation>
    <scope>NUCLEOTIDE SEQUENCE</scope>
    <source>
        <strain evidence="2">Kern County</strain>
        <tissue evidence="2">Salivary glands</tissue>
    </source>
</reference>
<organism evidence="2">
    <name type="scientific">Culex tarsalis</name>
    <name type="common">Encephalitis mosquito</name>
    <dbReference type="NCBI Taxonomy" id="7177"/>
    <lineage>
        <taxon>Eukaryota</taxon>
        <taxon>Metazoa</taxon>
        <taxon>Ecdysozoa</taxon>
        <taxon>Arthropoda</taxon>
        <taxon>Hexapoda</taxon>
        <taxon>Insecta</taxon>
        <taxon>Pterygota</taxon>
        <taxon>Neoptera</taxon>
        <taxon>Endopterygota</taxon>
        <taxon>Diptera</taxon>
        <taxon>Nematocera</taxon>
        <taxon>Culicoidea</taxon>
        <taxon>Culicidae</taxon>
        <taxon>Culicinae</taxon>
        <taxon>Culicini</taxon>
        <taxon>Culex</taxon>
        <taxon>Culex</taxon>
    </lineage>
</organism>
<feature type="region of interest" description="Disordered" evidence="1">
    <location>
        <begin position="263"/>
        <end position="329"/>
    </location>
</feature>
<feature type="compositionally biased region" description="Polar residues" evidence="1">
    <location>
        <begin position="296"/>
        <end position="306"/>
    </location>
</feature>
<proteinExistence type="predicted"/>
<name>A0A1Q3EVV6_CULTA</name>
<evidence type="ECO:0000256" key="1">
    <source>
        <dbReference type="SAM" id="MobiDB-lite"/>
    </source>
</evidence>
<dbReference type="AlphaFoldDB" id="A0A1Q3EVV6"/>
<feature type="region of interest" description="Disordered" evidence="1">
    <location>
        <begin position="66"/>
        <end position="95"/>
    </location>
</feature>
<evidence type="ECO:0000313" key="2">
    <source>
        <dbReference type="EMBL" id="JAV19441.1"/>
    </source>
</evidence>
<feature type="compositionally biased region" description="Polar residues" evidence="1">
    <location>
        <begin position="79"/>
        <end position="95"/>
    </location>
</feature>
<sequence>MLKAMHSGALNTKAPDNEMYQYYTPYYESEKPYRYTIKNFTSMNNFHPGHYEMMVMPFTTASKSKSSQAKIEPGDINERSTGNENQTDGETTYSSSGVYDLSASSSMSYTNPQYCYTFAEPFPYDPSAPSAFCALPYSAQQVAFAPPGPYGAYYGAPYSMMTPLGDIAAGHRTMGDEIPNFQAVASAAPNGSDLPLHDLVTLRYFYNLGVEYFRNNQFRLEPPAVTHSTRNAVDVTNTLDDENEVKELAYELKQGMNLNATNANDAQNKQRGSFKPDNHQNTKRKYGTKNPKKLTPNRNRVNTPETGGSVAAPNPCLDGGQSTPTSNADHLASDVSQASYDYTPIPYSHVPMMPPVRVPYYAVDSSHYMIPSYGHGFMAPSDVMLIHENTQPPALNPLEAQYPPMVFASPPVGTGYAIMGYPQPSTHLNPFANGNNNAENDCNDAAQ</sequence>
<feature type="compositionally biased region" description="Basic residues" evidence="1">
    <location>
        <begin position="281"/>
        <end position="292"/>
    </location>
</feature>
<protein>
    <submittedName>
        <fullName evidence="2">Uncharacterized protein</fullName>
    </submittedName>
</protein>
<dbReference type="EMBL" id="GFDL01015604">
    <property type="protein sequence ID" value="JAV19441.1"/>
    <property type="molecule type" value="Transcribed_RNA"/>
</dbReference>